<evidence type="ECO:0000313" key="3">
    <source>
        <dbReference type="Proteomes" id="UP001460888"/>
    </source>
</evidence>
<dbReference type="InterPro" id="IPR035959">
    <property type="entry name" value="RutC-like_sf"/>
</dbReference>
<dbReference type="SUPFAM" id="SSF55298">
    <property type="entry name" value="YjgF-like"/>
    <property type="match status" value="1"/>
</dbReference>
<dbReference type="Gene3D" id="3.30.1330.40">
    <property type="entry name" value="RutC-like"/>
    <property type="match status" value="1"/>
</dbReference>
<feature type="domain" description="Chorismatase FkbO/Hyg5-like N-terminal" evidence="1">
    <location>
        <begin position="58"/>
        <end position="183"/>
    </location>
</feature>
<name>A0ABV2B1J0_9GAMM</name>
<dbReference type="RefSeq" id="WP_353110885.1">
    <property type="nucleotide sequence ID" value="NZ_APND01000002.1"/>
</dbReference>
<gene>
    <name evidence="2" type="ORF">SADO_09072</name>
</gene>
<sequence>MPDVPTTDAAVRWHPLDSTSPDALAPSAAHVLARVDHRPDTQWFNCPLPSLGGDFDSEFWTVDTEVTHGEAHGWAYSCSDRIAFATRHIDDGGCLDNPQAIQQAAFDAYTQLFALQRTLGLAHVQRVWHWLSGVTAGKGDDQRYKRFCRGRAEALDMPDHGMTTLPPATLVTGHQRGVRMHVLIGDQPFTPVENPRQISAYDYPRQYGARAPAFARAGRVDLAGTPYFLISGTASIIGHESRHVDDVAAQTHEALDNLVAVMKSANAWDEDKGLATLECLKAYVRDPDDAAAILAITRARAPGVPVALLHAPLCREELLIEFEAQMPMA</sequence>
<accession>A0ABV2B1J0</accession>
<organism evidence="2 3">
    <name type="scientific">Salinisphaera dokdonensis CL-ES53</name>
    <dbReference type="NCBI Taxonomy" id="1304272"/>
    <lineage>
        <taxon>Bacteria</taxon>
        <taxon>Pseudomonadati</taxon>
        <taxon>Pseudomonadota</taxon>
        <taxon>Gammaproteobacteria</taxon>
        <taxon>Salinisphaerales</taxon>
        <taxon>Salinisphaeraceae</taxon>
        <taxon>Salinisphaera</taxon>
    </lineage>
</organism>
<protein>
    <submittedName>
        <fullName evidence="2">Pteridine-dependent deoxygenase like protein</fullName>
    </submittedName>
</protein>
<comment type="caution">
    <text evidence="2">The sequence shown here is derived from an EMBL/GenBank/DDBJ whole genome shotgun (WGS) entry which is preliminary data.</text>
</comment>
<dbReference type="Proteomes" id="UP001460888">
    <property type="component" value="Unassembled WGS sequence"/>
</dbReference>
<dbReference type="InterPro" id="IPR049368">
    <property type="entry name" value="FkbO_Hyg5-like_N"/>
</dbReference>
<evidence type="ECO:0000259" key="1">
    <source>
        <dbReference type="Pfam" id="PF21168"/>
    </source>
</evidence>
<reference evidence="2 3" key="1">
    <citation type="submission" date="2013-03" db="EMBL/GenBank/DDBJ databases">
        <title>Salinisphaera dokdonensis CL-ES53 Genome Sequencing.</title>
        <authorList>
            <person name="Li C."/>
            <person name="Lai Q."/>
            <person name="Shao Z."/>
        </authorList>
    </citation>
    <scope>NUCLEOTIDE SEQUENCE [LARGE SCALE GENOMIC DNA]</scope>
    <source>
        <strain evidence="2 3">CL-ES53</strain>
    </source>
</reference>
<evidence type="ECO:0000313" key="2">
    <source>
        <dbReference type="EMBL" id="MES1929397.1"/>
    </source>
</evidence>
<proteinExistence type="predicted"/>
<keyword evidence="3" id="KW-1185">Reference proteome</keyword>
<dbReference type="EMBL" id="APND01000002">
    <property type="protein sequence ID" value="MES1929397.1"/>
    <property type="molecule type" value="Genomic_DNA"/>
</dbReference>
<dbReference type="Pfam" id="PF21168">
    <property type="entry name" value="FkbO_Hyg5-like_N"/>
    <property type="match status" value="1"/>
</dbReference>